<dbReference type="eggNOG" id="COG1012">
    <property type="taxonomic scope" value="Bacteria"/>
</dbReference>
<protein>
    <submittedName>
        <fullName evidence="6">Aldehyde dehydrogenase</fullName>
    </submittedName>
</protein>
<feature type="domain" description="Aldehyde dehydrogenase" evidence="5">
    <location>
        <begin position="20"/>
        <end position="484"/>
    </location>
</feature>
<dbReference type="GO" id="GO:0016620">
    <property type="term" value="F:oxidoreductase activity, acting on the aldehyde or oxo group of donors, NAD or NADP as acceptor"/>
    <property type="evidence" value="ECO:0007669"/>
    <property type="project" value="InterPro"/>
</dbReference>
<dbReference type="NCBIfam" id="NF042993">
    <property type="entry name" value="AlphKGSA_gudD"/>
    <property type="match status" value="1"/>
</dbReference>
<evidence type="ECO:0000256" key="1">
    <source>
        <dbReference type="ARBA" id="ARBA00009986"/>
    </source>
</evidence>
<dbReference type="AlphaFoldDB" id="A0A0A3J2D8"/>
<dbReference type="EMBL" id="JPVQ01000010">
    <property type="protein sequence ID" value="KGR91121.1"/>
    <property type="molecule type" value="Genomic_DNA"/>
</dbReference>
<proteinExistence type="inferred from homology"/>
<sequence length="489" mass="52369">MNEVFSITEEVHSNFINGEWKQSTSGKLIDSINPANRQVMGQVQSSTIEEANEAIEAAHNASKEWAKVGEFQRGQYLYKVAALLEENLEEIAKTLTEEMGKTYPEALGETQRGIAILKYYAAEGSRSNGDVIPASEKDALMFTKRIPLGVVGVITPWNFPVAIPIWKIAPALVYGNTVVFKPASEAAVTAAKVAKCFADAGLPSGVFNFITGSGSTVGDAIINSKYLKAITFTGSSKTGKMIAEIASKNQVKYQLEMGGKNPVIVLDDANLENAVQAVVSGAFKSTGQKCTATSRVIIQSGIYEQFRDRLVEVTKGISVGSGLDSTTWMGPCASEGQYKTVLEYIEIAKNEGATLITGGHAIDSELTPGFYVEPTIFDNVTTDMRIAQEEVFGPVIALIKAESIEDAISFANDAEYGLSASIFTTNIGNALAFIDDIEAGLVRVNAESAGVEYQAPFGGLKDSSSGSREQGQAAKEFFTVSKTVYIKAQ</sequence>
<dbReference type="Pfam" id="PF00171">
    <property type="entry name" value="Aldedh"/>
    <property type="match status" value="1"/>
</dbReference>
<evidence type="ECO:0000313" key="7">
    <source>
        <dbReference type="Proteomes" id="UP000030595"/>
    </source>
</evidence>
<dbReference type="FunFam" id="3.40.605.10:FF:000007">
    <property type="entry name" value="NAD/NADP-dependent betaine aldehyde dehydrogenase"/>
    <property type="match status" value="1"/>
</dbReference>
<gene>
    <name evidence="6" type="ORF">CD30_07585</name>
</gene>
<dbReference type="Proteomes" id="UP000030595">
    <property type="component" value="Unassembled WGS sequence"/>
</dbReference>
<dbReference type="InterPro" id="IPR016162">
    <property type="entry name" value="Ald_DH_N"/>
</dbReference>
<comment type="caution">
    <text evidence="6">The sequence shown here is derived from an EMBL/GenBank/DDBJ whole genome shotgun (WGS) entry which is preliminary data.</text>
</comment>
<dbReference type="InterPro" id="IPR054869">
    <property type="entry name" value="AlphKGSA_gudD"/>
</dbReference>
<organism evidence="6 7">
    <name type="scientific">Ureibacillus massiliensis 4400831 = CIP 108448 = CCUG 49529</name>
    <dbReference type="NCBI Taxonomy" id="1211035"/>
    <lineage>
        <taxon>Bacteria</taxon>
        <taxon>Bacillati</taxon>
        <taxon>Bacillota</taxon>
        <taxon>Bacilli</taxon>
        <taxon>Bacillales</taxon>
        <taxon>Caryophanaceae</taxon>
        <taxon>Ureibacillus</taxon>
    </lineage>
</organism>
<evidence type="ECO:0000256" key="3">
    <source>
        <dbReference type="PROSITE-ProRule" id="PRU10007"/>
    </source>
</evidence>
<dbReference type="Gene3D" id="3.40.309.10">
    <property type="entry name" value="Aldehyde Dehydrogenase, Chain A, domain 2"/>
    <property type="match status" value="1"/>
</dbReference>
<name>A0A0A3J2D8_9BACL</name>
<dbReference type="InterPro" id="IPR015590">
    <property type="entry name" value="Aldehyde_DH_dom"/>
</dbReference>
<comment type="similarity">
    <text evidence="1 4">Belongs to the aldehyde dehydrogenase family.</text>
</comment>
<keyword evidence="7" id="KW-1185">Reference proteome</keyword>
<dbReference type="OrthoDB" id="9762913at2"/>
<dbReference type="InterPro" id="IPR029510">
    <property type="entry name" value="Ald_DH_CS_GLU"/>
</dbReference>
<keyword evidence="2 4" id="KW-0560">Oxidoreductase</keyword>
<dbReference type="InterPro" id="IPR016163">
    <property type="entry name" value="Ald_DH_C"/>
</dbReference>
<dbReference type="SUPFAM" id="SSF53720">
    <property type="entry name" value="ALDH-like"/>
    <property type="match status" value="1"/>
</dbReference>
<evidence type="ECO:0000256" key="4">
    <source>
        <dbReference type="RuleBase" id="RU003345"/>
    </source>
</evidence>
<dbReference type="PROSITE" id="PS00687">
    <property type="entry name" value="ALDEHYDE_DEHYDR_GLU"/>
    <property type="match status" value="1"/>
</dbReference>
<dbReference type="Gene3D" id="3.40.605.10">
    <property type="entry name" value="Aldehyde Dehydrogenase, Chain A, domain 1"/>
    <property type="match status" value="1"/>
</dbReference>
<evidence type="ECO:0000256" key="2">
    <source>
        <dbReference type="ARBA" id="ARBA00023002"/>
    </source>
</evidence>
<dbReference type="FunFam" id="3.40.309.10:FF:000012">
    <property type="entry name" value="Betaine aldehyde dehydrogenase"/>
    <property type="match status" value="1"/>
</dbReference>
<dbReference type="InterPro" id="IPR016160">
    <property type="entry name" value="Ald_DH_CS_CYS"/>
</dbReference>
<dbReference type="PANTHER" id="PTHR11699">
    <property type="entry name" value="ALDEHYDE DEHYDROGENASE-RELATED"/>
    <property type="match status" value="1"/>
</dbReference>
<dbReference type="PROSITE" id="PS00070">
    <property type="entry name" value="ALDEHYDE_DEHYDR_CYS"/>
    <property type="match status" value="1"/>
</dbReference>
<dbReference type="RefSeq" id="WP_036174712.1">
    <property type="nucleotide sequence ID" value="NZ_AVCZ01000010.1"/>
</dbReference>
<reference evidence="6 7" key="1">
    <citation type="submission" date="2014-02" db="EMBL/GenBank/DDBJ databases">
        <title>Draft genome sequence of Lysinibacillus massiliensis CCUG 49529.</title>
        <authorList>
            <person name="Zhang F."/>
            <person name="Wang G."/>
            <person name="Zhang L."/>
        </authorList>
    </citation>
    <scope>NUCLEOTIDE SEQUENCE [LARGE SCALE GENOMIC DNA]</scope>
    <source>
        <strain evidence="6 7">CCUG 49529</strain>
    </source>
</reference>
<evidence type="ECO:0000259" key="5">
    <source>
        <dbReference type="Pfam" id="PF00171"/>
    </source>
</evidence>
<accession>A0A0A3J2D8</accession>
<dbReference type="InterPro" id="IPR016161">
    <property type="entry name" value="Ald_DH/histidinol_DH"/>
</dbReference>
<feature type="active site" evidence="3">
    <location>
        <position position="256"/>
    </location>
</feature>
<evidence type="ECO:0000313" key="6">
    <source>
        <dbReference type="EMBL" id="KGR91121.1"/>
    </source>
</evidence>